<name>A0A8H8SW72_9AGAM</name>
<keyword evidence="6 10" id="KW-1133">Transmembrane helix</keyword>
<evidence type="ECO:0000256" key="8">
    <source>
        <dbReference type="PROSITE-ProRule" id="PRU00134"/>
    </source>
</evidence>
<sequence length="2083" mass="234285">MLEGGKSLSAKAICKLRHLGKFATSRKAIPVFKGVLAYIIAFILIFLRGFDDLSQVPITFTGTILIVIAGTPGKSVGACLTATFFAILGVCVGSLNFVILAHLGHEPVAQAVVFAVMVYLLALIKAQGLKYFGFSLLAILMSFNGIYTSMMLGTGFSSTYLKEYIKSYLWGSAIVLFVNLFVFPVSSERELRKLLVMSLEHVATYSHLLAKTYTLTLTDEERDARARLAQTIRADFGLLTMKMAETSAEINWSRWSMDDYLVFVAKTRAVQLALITSHTSISNIHSQNATLFKEYFLPSTLKPFQRMRRDIDMAIQEISEALGGSPARTTRPSECDTDSPPKDLEKSAVPGPTSISYPTTAGAEQDLRKRALLAGSSAARTATGNDTPAAAADEDEQDEIRERLRRVAARLAEEVANEGLSPAGGDKSLPTSTTTALSLSTKTATASDHSDADHKQDHGHGTKPARKCTCGPSAILNDFNAFRLKQQELLGAALVCGRLHGGSSRLRLYEERKSVAQEEGRDWVRGEAEMRKRRGATSRATSVKASEADREPSRPVSTVDFDLEEGIQDEEDDPKKVREDQMMTDTRQCLVRVYSLLYALNQFAHELSTFHEAVISRKTRPKRVHVHLFETLAGKVHKAERKRKERAQRPPISNRTSRSETGVMEIDNASQVEDRELCVREALAILEQQEYVPQNVNIWQKLERAKRLFESPTSIYAGKTAAATLIFAVLIWAPATRQWFINYGLTGGLITVVVALTPTLGQTLFTFVMQIAGSAVGYIMAIIVLEAFKDVGGYRFNPYGITCLVGLFAIPFQYLIYEKPMYFTLALLALNGTGVIVVTEWTVQQYQGRHNYDSPPYRAGKALSSLAVALAIVGTFQLVVLRNPARRQLRESTARIVYGLLGYNTILQAYVRATMPADPAFRAPQAALERVEHDLRHREMKLQTQLIEVMPLLMFANSEPQLAKPFRGDVVNKLLKSCRIILDRYREARAAIGTTPFDEYIIEEFISVLSPYRRRFTRTIKTSFYLFPLPHDIQGVTDWQADFIHDALVLSTRMARSETGANSVKSEEFSRYWYYLLTVSTIGEQLKEMEAACKELFGELEDHPRGDSPWGPKFPHYSRISEDSIDASFDAYIQRKESLSEASHDLMPLSVLETALAVGENMHKVGFHTGNKIFPVLMKTIRGYTDIHKGEILSHYYGLLCNKMLDPFLEELKPSMERVTVADRLAEKALGCMSKALYTEDLSNVADALGCSKKTGTAFVLEGGLGFRDVRFLVDVVWKSRKAIIPLRRDEILPGLPALVFVLCEMIIFSNAPKPTRPWGKLQDILLRCYLGDTSLPERAILRQLAIFLHHRIQEYKIPEDYVPVDQEDFCAIAGAWSDMLTPPLDLALAPVMLLDVSIIFFQWIFRLMANPRGNEGTLVAEWLAPAIMAGGFERLRLEIDRERDGPMALPRRGFTRNYAAELFGHSSVIGKSIQSSAVKDKFVQTLYELDFHELAGRVLLLVTREDVNQYTENEPDKLMHYIESLDRVSEALNDALPPHSPNLSESIFADWFKINSQMELYRSGILPSKTTLAVGENMHKVGFKSGDKIFPVLMSTIRKYTKLHKGGIFDRYYGFLCVRHLIRMVCIGALRQCKRLDKFLNGIEPDVPWQEATEELVANTLQSMIEVLCSENSVNVEHLLAMMSQSGHAFTIDGGLGYEDVEFLILMLWKDRKSLVPLRLCGLLPGLPAMLFVLCQMTVLSKSSIIHRPWLALEDIIFRCYIGETTNPEREILRQFCIYIESHVLNRYHAISLDYERVDKEDSRTVAEAYCTVFTPPMDLSLAPIIQLDVSMMLFRWVLDLLGWQAKGALAGEDLVPHIIKSAMARLTLEIDREWSGPMLDKRRAFTNRYAGEVFGYTSSLVLQKKISTHSVQQALVQMFVEGDFHELAGRVLMLVTRESSHSPPSFDELCMSFRQIGKAFDMLPSPSPEQLESIALTWRKIFLNLMYHHQSVLTHTHEDVIDEAVQSWDALRPSSIKRPPDVFECTNPRCAIRSTYAVRPEACIVCGECEEAMYCGRRCQQIHWSLESADAHWRHCRSPED</sequence>
<dbReference type="InterPro" id="IPR002893">
    <property type="entry name" value="Znf_MYND"/>
</dbReference>
<dbReference type="Proteomes" id="UP000650533">
    <property type="component" value="Chromosome 5"/>
</dbReference>
<evidence type="ECO:0000256" key="10">
    <source>
        <dbReference type="SAM" id="Phobius"/>
    </source>
</evidence>
<feature type="transmembrane region" description="Helical" evidence="10">
    <location>
        <begin position="739"/>
        <end position="757"/>
    </location>
</feature>
<feature type="region of interest" description="Disordered" evidence="9">
    <location>
        <begin position="530"/>
        <end position="559"/>
    </location>
</feature>
<evidence type="ECO:0000256" key="5">
    <source>
        <dbReference type="ARBA" id="ARBA00022833"/>
    </source>
</evidence>
<proteinExistence type="predicted"/>
<protein>
    <submittedName>
        <fullName evidence="12">Fusaric acid resistance-like protein</fullName>
    </submittedName>
</protein>
<evidence type="ECO:0000256" key="3">
    <source>
        <dbReference type="ARBA" id="ARBA00022723"/>
    </source>
</evidence>
<feature type="transmembrane region" description="Helical" evidence="10">
    <location>
        <begin position="167"/>
        <end position="185"/>
    </location>
</feature>
<dbReference type="PANTHER" id="PTHR47804">
    <property type="entry name" value="60S RIBOSOMAL PROTEIN L19"/>
    <property type="match status" value="1"/>
</dbReference>
<accession>A0A8H8SW72</accession>
<feature type="compositionally biased region" description="Basic and acidic residues" evidence="9">
    <location>
        <begin position="331"/>
        <end position="346"/>
    </location>
</feature>
<dbReference type="PANTHER" id="PTHR47804:SF3">
    <property type="entry name" value="PROTEIN BRE4"/>
    <property type="match status" value="1"/>
</dbReference>
<dbReference type="PROSITE" id="PS50865">
    <property type="entry name" value="ZF_MYND_2"/>
    <property type="match status" value="1"/>
</dbReference>
<dbReference type="GeneID" id="67031293"/>
<evidence type="ECO:0000259" key="11">
    <source>
        <dbReference type="PROSITE" id="PS50865"/>
    </source>
</evidence>
<feature type="compositionally biased region" description="Basic and acidic residues" evidence="9">
    <location>
        <begin position="448"/>
        <end position="460"/>
    </location>
</feature>
<feature type="domain" description="MYND-type" evidence="11">
    <location>
        <begin position="2032"/>
        <end position="2078"/>
    </location>
</feature>
<keyword evidence="7 10" id="KW-0472">Membrane</keyword>
<feature type="transmembrane region" description="Helical" evidence="10">
    <location>
        <begin position="764"/>
        <end position="784"/>
    </location>
</feature>
<feature type="transmembrane region" description="Helical" evidence="10">
    <location>
        <begin position="131"/>
        <end position="147"/>
    </location>
</feature>
<feature type="transmembrane region" description="Helical" evidence="10">
    <location>
        <begin position="28"/>
        <end position="47"/>
    </location>
</feature>
<dbReference type="KEGG" id="rsx:RhiXN_09014"/>
<keyword evidence="2 10" id="KW-0812">Transmembrane</keyword>
<evidence type="ECO:0000256" key="1">
    <source>
        <dbReference type="ARBA" id="ARBA00004141"/>
    </source>
</evidence>
<feature type="compositionally biased region" description="Low complexity" evidence="9">
    <location>
        <begin position="428"/>
        <end position="447"/>
    </location>
</feature>
<feature type="region of interest" description="Disordered" evidence="9">
    <location>
        <begin position="378"/>
        <end position="398"/>
    </location>
</feature>
<feature type="transmembrane region" description="Helical" evidence="10">
    <location>
        <begin position="714"/>
        <end position="733"/>
    </location>
</feature>
<evidence type="ECO:0000313" key="13">
    <source>
        <dbReference type="Proteomes" id="UP000650533"/>
    </source>
</evidence>
<feature type="transmembrane region" description="Helical" evidence="10">
    <location>
        <begin position="862"/>
        <end position="881"/>
    </location>
</feature>
<evidence type="ECO:0000256" key="4">
    <source>
        <dbReference type="ARBA" id="ARBA00022771"/>
    </source>
</evidence>
<dbReference type="GO" id="GO:0008270">
    <property type="term" value="F:zinc ion binding"/>
    <property type="evidence" value="ECO:0007669"/>
    <property type="project" value="UniProtKB-KW"/>
</dbReference>
<dbReference type="GO" id="GO:0016020">
    <property type="term" value="C:membrane"/>
    <property type="evidence" value="ECO:0007669"/>
    <property type="project" value="UniProtKB-SubCell"/>
</dbReference>
<evidence type="ECO:0000256" key="7">
    <source>
        <dbReference type="ARBA" id="ARBA00023136"/>
    </source>
</evidence>
<keyword evidence="3" id="KW-0479">Metal-binding</keyword>
<evidence type="ECO:0000256" key="6">
    <source>
        <dbReference type="ARBA" id="ARBA00022989"/>
    </source>
</evidence>
<feature type="transmembrane region" description="Helical" evidence="10">
    <location>
        <begin position="107"/>
        <end position="124"/>
    </location>
</feature>
<feature type="compositionally biased region" description="Polar residues" evidence="9">
    <location>
        <begin position="651"/>
        <end position="660"/>
    </location>
</feature>
<feature type="region of interest" description="Disordered" evidence="9">
    <location>
        <begin position="320"/>
        <end position="364"/>
    </location>
</feature>
<reference evidence="12" key="1">
    <citation type="submission" date="2020-05" db="EMBL/GenBank/DDBJ databases">
        <title>Evolutionary and genomic comparisons of hybrid uninucleate and nonhybrid Rhizoctonia fungi.</title>
        <authorList>
            <person name="Li C."/>
            <person name="Chen X."/>
        </authorList>
    </citation>
    <scope>NUCLEOTIDE SEQUENCE</scope>
    <source>
        <strain evidence="12">AG-1 IA</strain>
    </source>
</reference>
<evidence type="ECO:0000256" key="2">
    <source>
        <dbReference type="ARBA" id="ARBA00022692"/>
    </source>
</evidence>
<feature type="region of interest" description="Disordered" evidence="9">
    <location>
        <begin position="639"/>
        <end position="665"/>
    </location>
</feature>
<feature type="transmembrane region" description="Helical" evidence="10">
    <location>
        <begin position="796"/>
        <end position="815"/>
    </location>
</feature>
<feature type="transmembrane region" description="Helical" evidence="10">
    <location>
        <begin position="78"/>
        <end position="101"/>
    </location>
</feature>
<dbReference type="InterPro" id="IPR052430">
    <property type="entry name" value="IVT-Associated"/>
</dbReference>
<dbReference type="RefSeq" id="XP_043180276.1">
    <property type="nucleotide sequence ID" value="XM_043328830.1"/>
</dbReference>
<feature type="region of interest" description="Disordered" evidence="9">
    <location>
        <begin position="416"/>
        <end position="465"/>
    </location>
</feature>
<evidence type="ECO:0000313" key="12">
    <source>
        <dbReference type="EMBL" id="QRW20039.1"/>
    </source>
</evidence>
<keyword evidence="4 8" id="KW-0863">Zinc-finger</keyword>
<keyword evidence="5" id="KW-0862">Zinc</keyword>
<evidence type="ECO:0000256" key="9">
    <source>
        <dbReference type="SAM" id="MobiDB-lite"/>
    </source>
</evidence>
<feature type="transmembrane region" description="Helical" evidence="10">
    <location>
        <begin position="822"/>
        <end position="842"/>
    </location>
</feature>
<comment type="subcellular location">
    <subcellularLocation>
        <location evidence="1">Membrane</location>
        <topology evidence="1">Multi-pass membrane protein</topology>
    </subcellularLocation>
</comment>
<feature type="transmembrane region" description="Helical" evidence="10">
    <location>
        <begin position="53"/>
        <end position="71"/>
    </location>
</feature>
<organism evidence="12 13">
    <name type="scientific">Rhizoctonia solani</name>
    <dbReference type="NCBI Taxonomy" id="456999"/>
    <lineage>
        <taxon>Eukaryota</taxon>
        <taxon>Fungi</taxon>
        <taxon>Dikarya</taxon>
        <taxon>Basidiomycota</taxon>
        <taxon>Agaricomycotina</taxon>
        <taxon>Agaricomycetes</taxon>
        <taxon>Cantharellales</taxon>
        <taxon>Ceratobasidiaceae</taxon>
        <taxon>Rhizoctonia</taxon>
    </lineage>
</organism>
<gene>
    <name evidence="12" type="ORF">RhiXN_09014</name>
</gene>
<dbReference type="EMBL" id="CP059662">
    <property type="protein sequence ID" value="QRW20039.1"/>
    <property type="molecule type" value="Genomic_DNA"/>
</dbReference>